<evidence type="ECO:0008006" key="3">
    <source>
        <dbReference type="Google" id="ProtNLM"/>
    </source>
</evidence>
<dbReference type="Gene3D" id="3.30.565.10">
    <property type="entry name" value="Histidine kinase-like ATPase, C-terminal domain"/>
    <property type="match status" value="1"/>
</dbReference>
<dbReference type="Pfam" id="PF13589">
    <property type="entry name" value="HATPase_c_3"/>
    <property type="match status" value="1"/>
</dbReference>
<keyword evidence="2" id="KW-1185">Reference proteome</keyword>
<sequence length="768" mass="86024">MTDKIDITPHPRILAVLGDIEFAPWQCLGELIDNSFDDFIAATASGVAAAKPTVSVSLPDARSSRESAEVTVSDNGRGMDLEMMTSAIKAGWSGNTRHGSLGLFGMGYNIATARLGRRTTIRTTRAGDADWIETSLDLQELSRSTDYATPYKRIPKDDPSEHGTIVTIGNLKADQFEAIRRPATQRRVAERLGEVYSHLLGERRFVLSINGVKVKPRIPCIWNESRTVTRSGADISAYIEIKKKLTDKKACLDCGFWNHLEAETCVECGADNDRLRTRERWIWGWLGIQRYLHRTDYGIDFLRNGRKILVKDKRVFFWQDEDEMSEPEREYPIDAKTEMGRIVGEIHCDHVAPNYTKTAFEFDTPEWKQVIRVVRGDSPLRPLIAKRLGLAENRSHLARLYSGFRRQDPGLSYLVHPQHEKAREWAELFREGAAEYQSDELWYQAAYQYDNPPGEPPSTDADEILPGIGVDLFSDAPVPTDTGVATAAPVPPSPVEETLERRLQRYRDHAEKVSELGGRYEHPDLGMLDLTAWAVKNQVLVDGKSRPAPVIVQMVKAPRAEVFVDTGHALFREFGADMRDLAVVEVAEFMRVRAGRTDMPLTEIVADLKARTGAARLTARDLADEAERLLELLRGTMHAPVADDPASHWESVTSSERVAAERRFAVESGTGKWVNAIESGEFVLFAPASSIVRIIERSPSTFLDGRVFKQSYSPLSDQGARDLVVDRLVGLIGDLALLEHHRPKLGLDELARLRVSCRLVARYLADSE</sequence>
<dbReference type="SUPFAM" id="SSF55874">
    <property type="entry name" value="ATPase domain of HSP90 chaperone/DNA topoisomerase II/histidine kinase"/>
    <property type="match status" value="1"/>
</dbReference>
<dbReference type="RefSeq" id="WP_344665984.1">
    <property type="nucleotide sequence ID" value="NZ_BAAAQN010000013.1"/>
</dbReference>
<evidence type="ECO:0000313" key="2">
    <source>
        <dbReference type="Proteomes" id="UP001500751"/>
    </source>
</evidence>
<organism evidence="1 2">
    <name type="scientific">Catenulispora yoronensis</name>
    <dbReference type="NCBI Taxonomy" id="450799"/>
    <lineage>
        <taxon>Bacteria</taxon>
        <taxon>Bacillati</taxon>
        <taxon>Actinomycetota</taxon>
        <taxon>Actinomycetes</taxon>
        <taxon>Catenulisporales</taxon>
        <taxon>Catenulisporaceae</taxon>
        <taxon>Catenulispora</taxon>
    </lineage>
</organism>
<accession>A0ABP5FL87</accession>
<protein>
    <recommendedName>
        <fullName evidence="3">ATP-binding protein</fullName>
    </recommendedName>
</protein>
<proteinExistence type="predicted"/>
<dbReference type="InterPro" id="IPR036890">
    <property type="entry name" value="HATPase_C_sf"/>
</dbReference>
<dbReference type="Proteomes" id="UP001500751">
    <property type="component" value="Unassembled WGS sequence"/>
</dbReference>
<comment type="caution">
    <text evidence="1">The sequence shown here is derived from an EMBL/GenBank/DDBJ whole genome shotgun (WGS) entry which is preliminary data.</text>
</comment>
<evidence type="ECO:0000313" key="1">
    <source>
        <dbReference type="EMBL" id="GAA2027480.1"/>
    </source>
</evidence>
<name>A0ABP5FL87_9ACTN</name>
<reference evidence="2" key="1">
    <citation type="journal article" date="2019" name="Int. J. Syst. Evol. Microbiol.">
        <title>The Global Catalogue of Microorganisms (GCM) 10K type strain sequencing project: providing services to taxonomists for standard genome sequencing and annotation.</title>
        <authorList>
            <consortium name="The Broad Institute Genomics Platform"/>
            <consortium name="The Broad Institute Genome Sequencing Center for Infectious Disease"/>
            <person name="Wu L."/>
            <person name="Ma J."/>
        </authorList>
    </citation>
    <scope>NUCLEOTIDE SEQUENCE [LARGE SCALE GENOMIC DNA]</scope>
    <source>
        <strain evidence="2">JCM 16014</strain>
    </source>
</reference>
<dbReference type="EMBL" id="BAAAQN010000013">
    <property type="protein sequence ID" value="GAA2027480.1"/>
    <property type="molecule type" value="Genomic_DNA"/>
</dbReference>
<gene>
    <name evidence="1" type="ORF">GCM10009839_27820</name>
</gene>